<comment type="similarity">
    <text evidence="1">Belongs to the protein kinase superfamily. ADCK protein kinase family.</text>
</comment>
<dbReference type="SUPFAM" id="SSF56112">
    <property type="entry name" value="Protein kinase-like (PK-like)"/>
    <property type="match status" value="1"/>
</dbReference>
<dbReference type="SMART" id="SM00220">
    <property type="entry name" value="S_TKc"/>
    <property type="match status" value="1"/>
</dbReference>
<dbReference type="GO" id="GO:0055088">
    <property type="term" value="P:lipid homeostasis"/>
    <property type="evidence" value="ECO:0007669"/>
    <property type="project" value="TreeGrafter"/>
</dbReference>
<sequence length="537" mass="61078">MSAVNYVYHTARRFFMVSGFLRRTLKVGFACGTVATTTVLLQKNGWEVSSLGVFRFSRAGFAALYLACDYKISLWNLDPNSKDYEAIKSSIHTRSAERLRNVCLENGGVFIKVGQHIGSLDYLLPKEYVSTMALLYDKVPITPVDKMFAVFKKEFNQEPKDVFSYIDPNPIGSASLSQVYKAQLKDGTDVAVKIQYPQVKARSYVDIKTMTFLVKAIKYIFPGFKYTWLAQETERNLPLELDFLQEGKNCEKVSKMLQHFSFLKIPKIYWKYSSDKILTMEFCQGTAIDDQDFMKNNKISVNEVSQKLGEVFSEMIFTHGYVHCDPHPGNLLVNKMKNGTTQITLLDHGLYQTLSDEFRLNYSHLWMSLINADVAAIRQAASNLNCGELYGLFSCIVTARSWDAILHGIKKKPTSQSEMEQIRDNATRYIVEISDVLNRIPREMLLILKTNDVLRGIESKLQISKGAESFLAMSRYCVRTIAEAEEFFCDSIMCKLKNDLLSLSLNHDTYRSGVPCCPAVFVMMKSLAKIQSVIVIR</sequence>
<evidence type="ECO:0000259" key="2">
    <source>
        <dbReference type="PROSITE" id="PS50011"/>
    </source>
</evidence>
<feature type="domain" description="Protein kinase" evidence="2">
    <location>
        <begin position="165"/>
        <end position="471"/>
    </location>
</feature>
<evidence type="ECO:0000313" key="4">
    <source>
        <dbReference type="Proteomes" id="UP001162480"/>
    </source>
</evidence>
<evidence type="ECO:0000256" key="1">
    <source>
        <dbReference type="ARBA" id="ARBA00009670"/>
    </source>
</evidence>
<dbReference type="InterPro" id="IPR045307">
    <property type="entry name" value="ADCK1_dom"/>
</dbReference>
<dbReference type="Proteomes" id="UP001162480">
    <property type="component" value="Chromosome 30"/>
</dbReference>
<evidence type="ECO:0000313" key="3">
    <source>
        <dbReference type="EMBL" id="CAI9744443.1"/>
    </source>
</evidence>
<keyword evidence="4" id="KW-1185">Reference proteome</keyword>
<dbReference type="Pfam" id="PF03109">
    <property type="entry name" value="ABC1"/>
    <property type="match status" value="1"/>
</dbReference>
<proteinExistence type="inferred from homology"/>
<gene>
    <name evidence="3" type="ORF">OCTVUL_1B013688</name>
</gene>
<dbReference type="GO" id="GO:0005743">
    <property type="term" value="C:mitochondrial inner membrane"/>
    <property type="evidence" value="ECO:0007669"/>
    <property type="project" value="TreeGrafter"/>
</dbReference>
<name>A0AA36FS85_OCTVU</name>
<dbReference type="AlphaFoldDB" id="A0AA36FS85"/>
<organism evidence="3 4">
    <name type="scientific">Octopus vulgaris</name>
    <name type="common">Common octopus</name>
    <dbReference type="NCBI Taxonomy" id="6645"/>
    <lineage>
        <taxon>Eukaryota</taxon>
        <taxon>Metazoa</taxon>
        <taxon>Spiralia</taxon>
        <taxon>Lophotrochozoa</taxon>
        <taxon>Mollusca</taxon>
        <taxon>Cephalopoda</taxon>
        <taxon>Coleoidea</taxon>
        <taxon>Octopodiformes</taxon>
        <taxon>Octopoda</taxon>
        <taxon>Incirrata</taxon>
        <taxon>Octopodidae</taxon>
        <taxon>Octopus</taxon>
    </lineage>
</organism>
<protein>
    <submittedName>
        <fullName evidence="3">AarF domain-containing protein kinase 1-like</fullName>
    </submittedName>
</protein>
<dbReference type="GO" id="GO:0004672">
    <property type="term" value="F:protein kinase activity"/>
    <property type="evidence" value="ECO:0007669"/>
    <property type="project" value="InterPro"/>
</dbReference>
<accession>A0AA36FS85</accession>
<dbReference type="GO" id="GO:0005524">
    <property type="term" value="F:ATP binding"/>
    <property type="evidence" value="ECO:0007669"/>
    <property type="project" value="InterPro"/>
</dbReference>
<dbReference type="PANTHER" id="PTHR43173">
    <property type="entry name" value="ABC1 FAMILY PROTEIN"/>
    <property type="match status" value="1"/>
</dbReference>
<dbReference type="GO" id="GO:0007005">
    <property type="term" value="P:mitochondrion organization"/>
    <property type="evidence" value="ECO:0007669"/>
    <property type="project" value="TreeGrafter"/>
</dbReference>
<dbReference type="InterPro" id="IPR051130">
    <property type="entry name" value="Mito_struct-func_regulator"/>
</dbReference>
<dbReference type="InterPro" id="IPR000719">
    <property type="entry name" value="Prot_kinase_dom"/>
</dbReference>
<reference evidence="3" key="1">
    <citation type="submission" date="2023-08" db="EMBL/GenBank/DDBJ databases">
        <authorList>
            <person name="Alioto T."/>
            <person name="Alioto T."/>
            <person name="Gomez Garrido J."/>
        </authorList>
    </citation>
    <scope>NUCLEOTIDE SEQUENCE</scope>
</reference>
<dbReference type="Gene3D" id="1.10.510.10">
    <property type="entry name" value="Transferase(Phosphotransferase) domain 1"/>
    <property type="match status" value="1"/>
</dbReference>
<dbReference type="InterPro" id="IPR004147">
    <property type="entry name" value="ABC1_dom"/>
</dbReference>
<dbReference type="InterPro" id="IPR011009">
    <property type="entry name" value="Kinase-like_dom_sf"/>
</dbReference>
<dbReference type="PANTHER" id="PTHR43173:SF19">
    <property type="entry name" value="AARF DOMAIN-CONTAINING PROTEIN KINASE 1"/>
    <property type="match status" value="1"/>
</dbReference>
<dbReference type="EMBL" id="OX597843">
    <property type="protein sequence ID" value="CAI9744443.1"/>
    <property type="molecule type" value="Genomic_DNA"/>
</dbReference>
<dbReference type="CDD" id="cd13969">
    <property type="entry name" value="ADCK1-like"/>
    <property type="match status" value="1"/>
</dbReference>
<dbReference type="PROSITE" id="PS50011">
    <property type="entry name" value="PROTEIN_KINASE_DOM"/>
    <property type="match status" value="1"/>
</dbReference>